<dbReference type="SUPFAM" id="SSF55785">
    <property type="entry name" value="PYP-like sensor domain (PAS domain)"/>
    <property type="match status" value="1"/>
</dbReference>
<accession>A0A4D7C5A2</accession>
<evidence type="ECO:0000313" key="4">
    <source>
        <dbReference type="Proteomes" id="UP000298714"/>
    </source>
</evidence>
<dbReference type="SMART" id="SM00091">
    <property type="entry name" value="PAS"/>
    <property type="match status" value="2"/>
</dbReference>
<dbReference type="CDD" id="cd00130">
    <property type="entry name" value="PAS"/>
    <property type="match status" value="1"/>
</dbReference>
<dbReference type="InterPro" id="IPR013767">
    <property type="entry name" value="PAS_fold"/>
</dbReference>
<keyword evidence="4" id="KW-1185">Reference proteome</keyword>
<sequence length="353" mass="37218">MRTTQTRPTHSFPLSPESDALMTDLPIGFNWPNPSRTRLQPAVLVVVLLGMVSAGLIGWGMGMWSVAIIYGGLLFGFLAVSYAWSMGRQKRGGDNISRALVRATINASTEALAVTDQQGQLVCANASYGRLCGGYPSPFDLGLEPARLHELADAARRGQPGRAIVEQPADPGETGALLRIDCAAADDPDDHLVWMVRPSVADRQVAQARQLTLGAMGGILADAGVASLLTDASGTVLDANNHAFALLGAPREAVLGESLAQFLVADAAHQPMLTPREREPVPVRLIEMPLRTASGADPHAYLLLVLPGLAAPPPVEGAPSIDVVMHLIDNLPLGLATVDREDACTTATRRSGP</sequence>
<dbReference type="KEGG" id="hgn:E6W36_14520"/>
<dbReference type="GO" id="GO:0006355">
    <property type="term" value="P:regulation of DNA-templated transcription"/>
    <property type="evidence" value="ECO:0007669"/>
    <property type="project" value="InterPro"/>
</dbReference>
<feature type="domain" description="PAS" evidence="2">
    <location>
        <begin position="99"/>
        <end position="169"/>
    </location>
</feature>
<dbReference type="EMBL" id="CP039704">
    <property type="protein sequence ID" value="QCI80281.1"/>
    <property type="molecule type" value="Genomic_DNA"/>
</dbReference>
<evidence type="ECO:0000259" key="2">
    <source>
        <dbReference type="SMART" id="SM00091"/>
    </source>
</evidence>
<reference evidence="4" key="1">
    <citation type="submission" date="2019-04" db="EMBL/GenBank/DDBJ databases">
        <title>Complete genome sequence of Sphingomonas sp. W1-2-3.</title>
        <authorList>
            <person name="Im W.T."/>
        </authorList>
    </citation>
    <scope>NUCLEOTIDE SEQUENCE [LARGE SCALE GENOMIC DNA]</scope>
    <source>
        <strain evidence="4">W1-2-3</strain>
    </source>
</reference>
<dbReference type="InterPro" id="IPR035965">
    <property type="entry name" value="PAS-like_dom_sf"/>
</dbReference>
<proteinExistence type="predicted"/>
<name>A0A4D7C5A2_9SPHN</name>
<feature type="domain" description="PAS" evidence="2">
    <location>
        <begin position="214"/>
        <end position="281"/>
    </location>
</feature>
<gene>
    <name evidence="3" type="ORF">E6W36_14520</name>
</gene>
<dbReference type="Pfam" id="PF00989">
    <property type="entry name" value="PAS"/>
    <property type="match status" value="1"/>
</dbReference>
<evidence type="ECO:0000313" key="3">
    <source>
        <dbReference type="EMBL" id="QCI80281.1"/>
    </source>
</evidence>
<keyword evidence="1" id="KW-0812">Transmembrane</keyword>
<dbReference type="AlphaFoldDB" id="A0A4D7C5A2"/>
<keyword evidence="1" id="KW-1133">Transmembrane helix</keyword>
<organism evidence="3 4">
    <name type="scientific">Hankyongella ginsenosidimutans</name>
    <dbReference type="NCBI Taxonomy" id="1763828"/>
    <lineage>
        <taxon>Bacteria</taxon>
        <taxon>Pseudomonadati</taxon>
        <taxon>Pseudomonadota</taxon>
        <taxon>Alphaproteobacteria</taxon>
        <taxon>Sphingomonadales</taxon>
        <taxon>Sphingomonadaceae</taxon>
        <taxon>Hankyongella</taxon>
    </lineage>
</organism>
<dbReference type="Gene3D" id="3.30.450.20">
    <property type="entry name" value="PAS domain"/>
    <property type="match status" value="1"/>
</dbReference>
<dbReference type="Proteomes" id="UP000298714">
    <property type="component" value="Chromosome"/>
</dbReference>
<feature type="transmembrane region" description="Helical" evidence="1">
    <location>
        <begin position="42"/>
        <end position="61"/>
    </location>
</feature>
<keyword evidence="1" id="KW-0472">Membrane</keyword>
<protein>
    <submittedName>
        <fullName evidence="3">PAS domain-containing protein</fullName>
    </submittedName>
</protein>
<evidence type="ECO:0000256" key="1">
    <source>
        <dbReference type="SAM" id="Phobius"/>
    </source>
</evidence>
<dbReference type="InterPro" id="IPR000014">
    <property type="entry name" value="PAS"/>
</dbReference>
<feature type="transmembrane region" description="Helical" evidence="1">
    <location>
        <begin position="67"/>
        <end position="84"/>
    </location>
</feature>